<accession>A0A226EJY6</accession>
<protein>
    <submittedName>
        <fullName evidence="2">Uncharacterized protein</fullName>
    </submittedName>
</protein>
<dbReference type="Proteomes" id="UP000198287">
    <property type="component" value="Unassembled WGS sequence"/>
</dbReference>
<comment type="caution">
    <text evidence="2">The sequence shown here is derived from an EMBL/GenBank/DDBJ whole genome shotgun (WGS) entry which is preliminary data.</text>
</comment>
<gene>
    <name evidence="2" type="ORF">Fcan01_07188</name>
</gene>
<organism evidence="2 3">
    <name type="scientific">Folsomia candida</name>
    <name type="common">Springtail</name>
    <dbReference type="NCBI Taxonomy" id="158441"/>
    <lineage>
        <taxon>Eukaryota</taxon>
        <taxon>Metazoa</taxon>
        <taxon>Ecdysozoa</taxon>
        <taxon>Arthropoda</taxon>
        <taxon>Hexapoda</taxon>
        <taxon>Collembola</taxon>
        <taxon>Entomobryomorpha</taxon>
        <taxon>Isotomoidea</taxon>
        <taxon>Isotomidae</taxon>
        <taxon>Proisotominae</taxon>
        <taxon>Folsomia</taxon>
    </lineage>
</organism>
<proteinExistence type="predicted"/>
<feature type="transmembrane region" description="Helical" evidence="1">
    <location>
        <begin position="73"/>
        <end position="94"/>
    </location>
</feature>
<evidence type="ECO:0000313" key="2">
    <source>
        <dbReference type="EMBL" id="OXA57952.1"/>
    </source>
</evidence>
<dbReference type="EMBL" id="LNIX01000003">
    <property type="protein sequence ID" value="OXA57952.1"/>
    <property type="molecule type" value="Genomic_DNA"/>
</dbReference>
<keyword evidence="1" id="KW-0472">Membrane</keyword>
<keyword evidence="1" id="KW-1133">Transmembrane helix</keyword>
<sequence length="205" mass="22732">MNTNSSKESSKTISPSTINNGFPLPYPLIELFCNPSLKKIDTTRIVGRPLWLDVRNANGELTRVKSVLLKDNFMFGALWGLLSGYCTKIFFIPLSTPRTFASAVSHPPGPLKRTWIISSRVLRRITVAGLLFDYVEQYAAKKMNKSHTNTMTIFMGLLTCVVAFPVCSQPLPNAVYSSAVLMGYLAGAKLPSLIDEARRGRDRSK</sequence>
<feature type="transmembrane region" description="Helical" evidence="1">
    <location>
        <begin position="147"/>
        <end position="168"/>
    </location>
</feature>
<name>A0A226EJY6_FOLCA</name>
<evidence type="ECO:0000313" key="3">
    <source>
        <dbReference type="Proteomes" id="UP000198287"/>
    </source>
</evidence>
<dbReference type="OMA" id="NTMTIFM"/>
<reference evidence="2 3" key="1">
    <citation type="submission" date="2015-12" db="EMBL/GenBank/DDBJ databases">
        <title>The genome of Folsomia candida.</title>
        <authorList>
            <person name="Faddeeva A."/>
            <person name="Derks M.F."/>
            <person name="Anvar Y."/>
            <person name="Smit S."/>
            <person name="Van Straalen N."/>
            <person name="Roelofs D."/>
        </authorList>
    </citation>
    <scope>NUCLEOTIDE SEQUENCE [LARGE SCALE GENOMIC DNA]</scope>
    <source>
        <strain evidence="2 3">VU population</strain>
        <tissue evidence="2">Whole body</tissue>
    </source>
</reference>
<keyword evidence="1" id="KW-0812">Transmembrane</keyword>
<evidence type="ECO:0000256" key="1">
    <source>
        <dbReference type="SAM" id="Phobius"/>
    </source>
</evidence>
<keyword evidence="3" id="KW-1185">Reference proteome</keyword>
<dbReference type="AlphaFoldDB" id="A0A226EJY6"/>